<dbReference type="AlphaFoldDB" id="A0A1M7J6N5"/>
<dbReference type="EMBL" id="FRBR01000018">
    <property type="protein sequence ID" value="SHM48602.1"/>
    <property type="molecule type" value="Genomic_DNA"/>
</dbReference>
<accession>A0A1M7J6N5</accession>
<keyword evidence="2" id="KW-1185">Reference proteome</keyword>
<protein>
    <submittedName>
        <fullName evidence="1">Uncharacterized protein</fullName>
    </submittedName>
</protein>
<sequence>MEVKDFGDTSIGALSPFQMITVQKCRRNERTLNKAKITTLLVLEKLISKRLITFNLCDDGSNFDTEFATCFQASAAIDQVVAIAFQWADQDRHTLTVLGNRVLQALNVNLKPVIQPSFGNNLRRIDLKNTATQSAPFKSVRSVAKGLQRQAKFRLSCHSTPMCSG</sequence>
<evidence type="ECO:0000313" key="1">
    <source>
        <dbReference type="EMBL" id="SHM48602.1"/>
    </source>
</evidence>
<gene>
    <name evidence="1" type="ORF">SAMN05444398_11847</name>
</gene>
<dbReference type="Proteomes" id="UP000183974">
    <property type="component" value="Unassembled WGS sequence"/>
</dbReference>
<name>A0A1M7J6N5_9RHOB</name>
<reference evidence="1 2" key="1">
    <citation type="submission" date="2016-11" db="EMBL/GenBank/DDBJ databases">
        <authorList>
            <person name="Jaros S."/>
            <person name="Januszkiewicz K."/>
            <person name="Wedrychowicz H."/>
        </authorList>
    </citation>
    <scope>NUCLEOTIDE SEQUENCE [LARGE SCALE GENOMIC DNA]</scope>
    <source>
        <strain evidence="1 2">DSM 29589</strain>
    </source>
</reference>
<proteinExistence type="predicted"/>
<evidence type="ECO:0000313" key="2">
    <source>
        <dbReference type="Proteomes" id="UP000183974"/>
    </source>
</evidence>
<organism evidence="1 2">
    <name type="scientific">Roseovarius pacificus</name>
    <dbReference type="NCBI Taxonomy" id="337701"/>
    <lineage>
        <taxon>Bacteria</taxon>
        <taxon>Pseudomonadati</taxon>
        <taxon>Pseudomonadota</taxon>
        <taxon>Alphaproteobacteria</taxon>
        <taxon>Rhodobacterales</taxon>
        <taxon>Roseobacteraceae</taxon>
        <taxon>Roseovarius</taxon>
    </lineage>
</organism>